<keyword evidence="1 2" id="KW-0732">Signal</keyword>
<evidence type="ECO:0000256" key="2">
    <source>
        <dbReference type="SAM" id="SignalP"/>
    </source>
</evidence>
<dbReference type="PANTHER" id="PTHR19328:SF13">
    <property type="entry name" value="HIPL1 PROTEIN"/>
    <property type="match status" value="1"/>
</dbReference>
<dbReference type="InterPro" id="IPR012938">
    <property type="entry name" value="Glc/Sorbosone_DH"/>
</dbReference>
<protein>
    <submittedName>
        <fullName evidence="5">PQQ-dependent sugar dehydrogenase</fullName>
    </submittedName>
</protein>
<keyword evidence="6" id="KW-1185">Reference proteome</keyword>
<dbReference type="Gene3D" id="2.120.10.30">
    <property type="entry name" value="TolB, C-terminal domain"/>
    <property type="match status" value="1"/>
</dbReference>
<gene>
    <name evidence="5" type="ORF">ACFS29_02495</name>
</gene>
<name>A0ABW5ZS42_9FLAO</name>
<evidence type="ECO:0000259" key="4">
    <source>
        <dbReference type="Pfam" id="PF18962"/>
    </source>
</evidence>
<dbReference type="Pfam" id="PF18962">
    <property type="entry name" value="Por_Secre_tail"/>
    <property type="match status" value="1"/>
</dbReference>
<evidence type="ECO:0000256" key="1">
    <source>
        <dbReference type="ARBA" id="ARBA00022729"/>
    </source>
</evidence>
<dbReference type="SUPFAM" id="SSF50952">
    <property type="entry name" value="Soluble quinoprotein glucose dehydrogenase"/>
    <property type="match status" value="1"/>
</dbReference>
<feature type="signal peptide" evidence="2">
    <location>
        <begin position="1"/>
        <end position="28"/>
    </location>
</feature>
<comment type="caution">
    <text evidence="5">The sequence shown here is derived from an EMBL/GenBank/DDBJ whole genome shotgun (WGS) entry which is preliminary data.</text>
</comment>
<organism evidence="5 6">
    <name type="scientific">Psychroserpens luteus</name>
    <dbReference type="NCBI Taxonomy" id="1434066"/>
    <lineage>
        <taxon>Bacteria</taxon>
        <taxon>Pseudomonadati</taxon>
        <taxon>Bacteroidota</taxon>
        <taxon>Flavobacteriia</taxon>
        <taxon>Flavobacteriales</taxon>
        <taxon>Flavobacteriaceae</taxon>
        <taxon>Psychroserpens</taxon>
    </lineage>
</organism>
<dbReference type="EMBL" id="JBHUOS010000001">
    <property type="protein sequence ID" value="MFD2914492.1"/>
    <property type="molecule type" value="Genomic_DNA"/>
</dbReference>
<dbReference type="Proteomes" id="UP001597548">
    <property type="component" value="Unassembled WGS sequence"/>
</dbReference>
<dbReference type="NCBIfam" id="TIGR04183">
    <property type="entry name" value="Por_Secre_tail"/>
    <property type="match status" value="1"/>
</dbReference>
<evidence type="ECO:0000259" key="3">
    <source>
        <dbReference type="Pfam" id="PF07995"/>
    </source>
</evidence>
<dbReference type="Pfam" id="PF07995">
    <property type="entry name" value="GSDH"/>
    <property type="match status" value="1"/>
</dbReference>
<feature type="domain" description="Glucose/Sorbosone dehydrogenase" evidence="3">
    <location>
        <begin position="51"/>
        <end position="343"/>
    </location>
</feature>
<dbReference type="InterPro" id="IPR026444">
    <property type="entry name" value="Secre_tail"/>
</dbReference>
<evidence type="ECO:0000313" key="5">
    <source>
        <dbReference type="EMBL" id="MFD2914492.1"/>
    </source>
</evidence>
<dbReference type="InterPro" id="IPR011041">
    <property type="entry name" value="Quinoprot_gluc/sorb_DH_b-prop"/>
</dbReference>
<accession>A0ABW5ZS42</accession>
<sequence>MFTYTLFLKNKRLFLSAFFFSFVFNVFAQLPAGYSVTEVQSGYNLIMGSVFNQDGTKMFVWEKSGLVYVSNWDGTNYVKQATPVLDISDEVGDWRDFGFQSFCLDPNFETNGLVYMYYMVDREHLMNYGTPSYDPNNNDYYEASISRLTRYQLNIGASPLTTDYNSRTVLIGESISTGVPLTYESHAGGTVIFAKDGTLLVSTGDNASYDSLDTGSANETYWQQAINDGIMRPEENVGAFRSQMITSLCGKVLRLDPVTGDGIPSNPHYDASNPRAPESRMWAMGLRHPFRMSIQPDTGSTNPNDGNPGIIQVADVGWTAWEDLHIFDKGGLNGGWPLYEGQTKHYGYYNSGATNPDEGNVLFVNNCPQPTSFVDNPDPALRRFVHDRPEVAWKHGSIYEARVPWFDGTTPTNPRVGTVGSPTTGIEFIGNTAITGVYIKGDALGSSMNGKYLFTDYIRNWINVATLTDGTQNWISDISELAPINFGNGIVHMMQNPLDGSVFYVNIFDGTLHRLSFTVPTWTNEPIDMTVECDGTSNPGGDYSTWLNSFSGTVSCGNVTITNNSSGLSDLCGATGSETVTFTLSDDCGNQITKDATFTIEDNTDPNFNETLPADTTVECDAIPTAETLTANDTCGTANVDYTESTATGSCSGEYVITRTWTATDECSNQTVHEQTITVEDSGNPTFNESLPQDVTYECDETIPSAETLTANDTCGTANVSFTENTVAGSCSGEHVITRTWTATDECSNVSTHIQTLTVIDSTNPEWDNIPIDMTVQCSSNNQMEFETWLESFSGTDNCGTATVTHDGSATILCPDSVLVNFELTDECGNSTLTTATFIVDDTLSNPEFEDTNVIMYPNPTNQYIYFKGLKDDSVMEVYNIAGQRIFKRPVSNGRQIEFELEPGLYLVKIISGSKTEIKKLVIQ</sequence>
<evidence type="ECO:0000313" key="6">
    <source>
        <dbReference type="Proteomes" id="UP001597548"/>
    </source>
</evidence>
<proteinExistence type="predicted"/>
<feature type="chain" id="PRO_5046205157" evidence="2">
    <location>
        <begin position="29"/>
        <end position="924"/>
    </location>
</feature>
<feature type="domain" description="Secretion system C-terminal sorting" evidence="4">
    <location>
        <begin position="856"/>
        <end position="923"/>
    </location>
</feature>
<reference evidence="6" key="1">
    <citation type="journal article" date="2019" name="Int. J. Syst. Evol. Microbiol.">
        <title>The Global Catalogue of Microorganisms (GCM) 10K type strain sequencing project: providing services to taxonomists for standard genome sequencing and annotation.</title>
        <authorList>
            <consortium name="The Broad Institute Genomics Platform"/>
            <consortium name="The Broad Institute Genome Sequencing Center for Infectious Disease"/>
            <person name="Wu L."/>
            <person name="Ma J."/>
        </authorList>
    </citation>
    <scope>NUCLEOTIDE SEQUENCE [LARGE SCALE GENOMIC DNA]</scope>
    <source>
        <strain evidence="6">KCTC 32514</strain>
    </source>
</reference>
<dbReference type="PANTHER" id="PTHR19328">
    <property type="entry name" value="HEDGEHOG-INTERACTING PROTEIN"/>
    <property type="match status" value="1"/>
</dbReference>
<dbReference type="InterPro" id="IPR011042">
    <property type="entry name" value="6-blade_b-propeller_TolB-like"/>
</dbReference>